<dbReference type="RefSeq" id="WP_268007382.1">
    <property type="nucleotide sequence ID" value="NZ_BSUT01000001.1"/>
</dbReference>
<organism evidence="1 2">
    <name type="scientific">Alicyclobacillus fastidiosus</name>
    <dbReference type="NCBI Taxonomy" id="392011"/>
    <lineage>
        <taxon>Bacteria</taxon>
        <taxon>Bacillati</taxon>
        <taxon>Bacillota</taxon>
        <taxon>Bacilli</taxon>
        <taxon>Bacillales</taxon>
        <taxon>Alicyclobacillaceae</taxon>
        <taxon>Alicyclobacillus</taxon>
    </lineage>
</organism>
<sequence length="180" mass="20072">MFKAGGEEVMLTCETGDILLYSTPPNFDTCLVIEGERMEDPGESRYFFHVAIALDANRKIEARGKTVAIDQIDYGQFAVFRPPVPPSRIQAGIEAVRECIGQHYDWLAIINDGMSYLTRDLAHLPDKWVASSEHKRKICSSLVALYFKTASWGPKFGLTVSPEDIYEAVKEWPVVGLTAG</sequence>
<dbReference type="InterPro" id="IPR038765">
    <property type="entry name" value="Papain-like_cys_pep_sf"/>
</dbReference>
<name>A0ABY6ZKQ1_9BACL</name>
<reference evidence="1" key="1">
    <citation type="submission" date="2022-08" db="EMBL/GenBank/DDBJ databases">
        <title>Alicyclobacillus fastidiosus DSM 17978, complete genome.</title>
        <authorList>
            <person name="Wang Q."/>
            <person name="Cai R."/>
            <person name="Wang Z."/>
        </authorList>
    </citation>
    <scope>NUCLEOTIDE SEQUENCE</scope>
    <source>
        <strain evidence="1">DSM 17978</strain>
    </source>
</reference>
<keyword evidence="2" id="KW-1185">Reference proteome</keyword>
<dbReference type="SUPFAM" id="SSF54001">
    <property type="entry name" value="Cysteine proteinases"/>
    <property type="match status" value="1"/>
</dbReference>
<proteinExistence type="predicted"/>
<dbReference type="EMBL" id="CP104067">
    <property type="protein sequence ID" value="WAH43500.1"/>
    <property type="molecule type" value="Genomic_DNA"/>
</dbReference>
<dbReference type="Proteomes" id="UP001164761">
    <property type="component" value="Chromosome"/>
</dbReference>
<gene>
    <name evidence="1" type="ORF">NZD89_09010</name>
</gene>
<dbReference type="Gene3D" id="3.90.1720.10">
    <property type="entry name" value="endopeptidase domain like (from Nostoc punctiforme)"/>
    <property type="match status" value="1"/>
</dbReference>
<evidence type="ECO:0000313" key="1">
    <source>
        <dbReference type="EMBL" id="WAH43500.1"/>
    </source>
</evidence>
<protein>
    <submittedName>
        <fullName evidence="1">Uncharacterized protein</fullName>
    </submittedName>
</protein>
<evidence type="ECO:0000313" key="2">
    <source>
        <dbReference type="Proteomes" id="UP001164761"/>
    </source>
</evidence>
<accession>A0ABY6ZKQ1</accession>